<evidence type="ECO:0000313" key="2">
    <source>
        <dbReference type="EMBL" id="DAF87728.1"/>
    </source>
</evidence>
<evidence type="ECO:0000256" key="1">
    <source>
        <dbReference type="SAM" id="Phobius"/>
    </source>
</evidence>
<organism evidence="2">
    <name type="scientific">Myoviridae sp. ctMne5</name>
    <dbReference type="NCBI Taxonomy" id="2825089"/>
    <lineage>
        <taxon>Viruses</taxon>
        <taxon>Duplodnaviria</taxon>
        <taxon>Heunggongvirae</taxon>
        <taxon>Uroviricota</taxon>
        <taxon>Caudoviricetes</taxon>
    </lineage>
</organism>
<accession>A0A8S5TZT7</accession>
<proteinExistence type="predicted"/>
<keyword evidence="1" id="KW-1133">Transmembrane helix</keyword>
<name>A0A8S5TZT7_9CAUD</name>
<dbReference type="EMBL" id="BK015967">
    <property type="protein sequence ID" value="DAF87728.1"/>
    <property type="molecule type" value="Genomic_DNA"/>
</dbReference>
<keyword evidence="1" id="KW-0812">Transmembrane</keyword>
<reference evidence="2" key="1">
    <citation type="journal article" date="2021" name="Proc. Natl. Acad. Sci. U.S.A.">
        <title>A Catalog of Tens of Thousands of Viruses from Human Metagenomes Reveals Hidden Associations with Chronic Diseases.</title>
        <authorList>
            <person name="Tisza M.J."/>
            <person name="Buck C.B."/>
        </authorList>
    </citation>
    <scope>NUCLEOTIDE SEQUENCE</scope>
    <source>
        <strain evidence="2">CtMne5</strain>
    </source>
</reference>
<protein>
    <submittedName>
        <fullName evidence="2">Uncharacterized protein</fullName>
    </submittedName>
</protein>
<keyword evidence="1" id="KW-0472">Membrane</keyword>
<feature type="transmembrane region" description="Helical" evidence="1">
    <location>
        <begin position="12"/>
        <end position="33"/>
    </location>
</feature>
<sequence length="38" mass="4526">MNPYWCISRKPLFYYIFSKPLFLLHILLFACVIKSAST</sequence>